<accession>A0A8S1BDT6</accession>
<organism evidence="2 3">
    <name type="scientific">Arctia plantaginis</name>
    <name type="common">Wood tiger moth</name>
    <name type="synonym">Phalaena plantaginis</name>
    <dbReference type="NCBI Taxonomy" id="874455"/>
    <lineage>
        <taxon>Eukaryota</taxon>
        <taxon>Metazoa</taxon>
        <taxon>Ecdysozoa</taxon>
        <taxon>Arthropoda</taxon>
        <taxon>Hexapoda</taxon>
        <taxon>Insecta</taxon>
        <taxon>Pterygota</taxon>
        <taxon>Neoptera</taxon>
        <taxon>Endopterygota</taxon>
        <taxon>Lepidoptera</taxon>
        <taxon>Glossata</taxon>
        <taxon>Ditrysia</taxon>
        <taxon>Noctuoidea</taxon>
        <taxon>Erebidae</taxon>
        <taxon>Arctiinae</taxon>
        <taxon>Arctia</taxon>
    </lineage>
</organism>
<keyword evidence="3" id="KW-1185">Reference proteome</keyword>
<dbReference type="EMBL" id="CADEBC010000595">
    <property type="protein sequence ID" value="CAB3258006.1"/>
    <property type="molecule type" value="Genomic_DNA"/>
</dbReference>
<name>A0A8S1BDT6_ARCPL</name>
<dbReference type="Proteomes" id="UP000494106">
    <property type="component" value="Unassembled WGS sequence"/>
</dbReference>
<evidence type="ECO:0000313" key="3">
    <source>
        <dbReference type="Proteomes" id="UP000494106"/>
    </source>
</evidence>
<gene>
    <name evidence="2" type="ORF">APLA_LOCUS16328</name>
</gene>
<evidence type="ECO:0000256" key="1">
    <source>
        <dbReference type="SAM" id="MobiDB-lite"/>
    </source>
</evidence>
<proteinExistence type="predicted"/>
<protein>
    <submittedName>
        <fullName evidence="2">Uncharacterized protein</fullName>
    </submittedName>
</protein>
<reference evidence="2 3" key="1">
    <citation type="submission" date="2020-04" db="EMBL/GenBank/DDBJ databases">
        <authorList>
            <person name="Wallbank WR R."/>
            <person name="Pardo Diaz C."/>
            <person name="Kozak K."/>
            <person name="Martin S."/>
            <person name="Jiggins C."/>
            <person name="Moest M."/>
            <person name="Warren A I."/>
            <person name="Byers J.R.P. K."/>
            <person name="Montejo-Kovacevich G."/>
            <person name="Yen C E."/>
        </authorList>
    </citation>
    <scope>NUCLEOTIDE SEQUENCE [LARGE SCALE GENOMIC DNA]</scope>
</reference>
<evidence type="ECO:0000313" key="2">
    <source>
        <dbReference type="EMBL" id="CAB3258006.1"/>
    </source>
</evidence>
<dbReference type="AlphaFoldDB" id="A0A8S1BDT6"/>
<comment type="caution">
    <text evidence="2">The sequence shown here is derived from an EMBL/GenBank/DDBJ whole genome shotgun (WGS) entry which is preliminary data.</text>
</comment>
<sequence length="88" mass="9894">MIQCTVYTVKKSAMQCANSGYGGRNRPKNIVGWNFHVRQCYADARAHYNKWVESGRPSGDISEIAEIDPGTNKSESHRDILPLKKPTN</sequence>
<feature type="region of interest" description="Disordered" evidence="1">
    <location>
        <begin position="59"/>
        <end position="88"/>
    </location>
</feature>